<evidence type="ECO:0000256" key="1">
    <source>
        <dbReference type="ARBA" id="ARBA00006845"/>
    </source>
</evidence>
<evidence type="ECO:0000259" key="2">
    <source>
        <dbReference type="Pfam" id="PF01337"/>
    </source>
</evidence>
<sequence length="355" mass="38629">MSGLFVDLYHWPYRLIGCDPAGPLREALAGGSARLGDIWVAPRPDELCPEGSERIDPWPLRDVRVVEHRPHPADASLWDIVIEGADDHLKPPDDPYFGAGLMLHDEYEPLGTCVDFEEIDPPDDEPEPPPLRLIGCAPGAALQEALATGTRSALRLGEARLVVLDRTGAELADRYVTAEVAAWRPSALGPGLIDVDLTNALRDPVPALARPLWERRIGGCPTEPDTWAGYGTSDRQAWLDLVRESGCRGRATPDRAAGTVHRMDGRHITDAPGLYLALGEAVNGPGGYFGGCLAAVRDCLRGNFGATAPFTLVWEDSGVARRSLARMVSPQGERYSYFDEMLLELAEGRVEVILR</sequence>
<reference evidence="3 4" key="1">
    <citation type="submission" date="2017-06" db="EMBL/GenBank/DDBJ databases">
        <title>Streptomyces albireticuli Genome sequencing and assembly.</title>
        <authorList>
            <person name="Wang Y."/>
            <person name="Du B."/>
            <person name="Ding Y."/>
            <person name="Liu H."/>
            <person name="Hou Q."/>
            <person name="Liu K."/>
            <person name="Yao L."/>
            <person name="Wang C."/>
        </authorList>
    </citation>
    <scope>NUCLEOTIDE SEQUENCE [LARGE SCALE GENOMIC DNA]</scope>
    <source>
        <strain evidence="3 4">MDJK11</strain>
    </source>
</reference>
<comment type="similarity">
    <text evidence="1">Belongs to the barstar family.</text>
</comment>
<protein>
    <recommendedName>
        <fullName evidence="2">Barstar (barnase inhibitor) domain-containing protein</fullName>
    </recommendedName>
</protein>
<dbReference type="OrthoDB" id="8859549at2"/>
<dbReference type="InterPro" id="IPR000468">
    <property type="entry name" value="Barstar"/>
</dbReference>
<evidence type="ECO:0000313" key="4">
    <source>
        <dbReference type="Proteomes" id="UP000195755"/>
    </source>
</evidence>
<organism evidence="3 4">
    <name type="scientific">Streptomyces albireticuli</name>
    <dbReference type="NCBI Taxonomy" id="1940"/>
    <lineage>
        <taxon>Bacteria</taxon>
        <taxon>Bacillati</taxon>
        <taxon>Actinomycetota</taxon>
        <taxon>Actinomycetes</taxon>
        <taxon>Kitasatosporales</taxon>
        <taxon>Streptomycetaceae</taxon>
        <taxon>Streptomyces</taxon>
    </lineage>
</organism>
<gene>
    <name evidence="3" type="ORF">SMD11_4046</name>
</gene>
<evidence type="ECO:0000313" key="3">
    <source>
        <dbReference type="EMBL" id="ARZ69659.1"/>
    </source>
</evidence>
<dbReference type="RefSeq" id="WP_087927739.1">
    <property type="nucleotide sequence ID" value="NZ_CP021744.1"/>
</dbReference>
<accession>A0A1Z2L5T6</accession>
<name>A0A1Z2L5T6_9ACTN</name>
<proteinExistence type="inferred from homology"/>
<feature type="domain" description="Barstar (barnase inhibitor)" evidence="2">
    <location>
        <begin position="260"/>
        <end position="323"/>
    </location>
</feature>
<dbReference type="Gene3D" id="3.30.370.10">
    <property type="entry name" value="Barstar-like"/>
    <property type="match status" value="1"/>
</dbReference>
<dbReference type="InterPro" id="IPR035905">
    <property type="entry name" value="Barstar-like_sf"/>
</dbReference>
<dbReference type="SUPFAM" id="SSF52038">
    <property type="entry name" value="Barstar-related"/>
    <property type="match status" value="1"/>
</dbReference>
<dbReference type="EMBL" id="CP021744">
    <property type="protein sequence ID" value="ARZ69659.1"/>
    <property type="molecule type" value="Genomic_DNA"/>
</dbReference>
<dbReference type="KEGG" id="salj:SMD11_4046"/>
<dbReference type="Proteomes" id="UP000195755">
    <property type="component" value="Chromosome"/>
</dbReference>
<dbReference type="AlphaFoldDB" id="A0A1Z2L5T6"/>
<dbReference type="Pfam" id="PF01337">
    <property type="entry name" value="Barstar"/>
    <property type="match status" value="1"/>
</dbReference>